<dbReference type="SUPFAM" id="SSF56112">
    <property type="entry name" value="Protein kinase-like (PK-like)"/>
    <property type="match status" value="1"/>
</dbReference>
<dbReference type="PROSITE" id="PS00109">
    <property type="entry name" value="PROTEIN_KINASE_TYR"/>
    <property type="match status" value="1"/>
</dbReference>
<evidence type="ECO:0000256" key="9">
    <source>
        <dbReference type="ARBA" id="ARBA00048679"/>
    </source>
</evidence>
<evidence type="ECO:0000256" key="8">
    <source>
        <dbReference type="ARBA" id="ARBA00047899"/>
    </source>
</evidence>
<evidence type="ECO:0000313" key="13">
    <source>
        <dbReference type="Proteomes" id="UP000717696"/>
    </source>
</evidence>
<feature type="region of interest" description="Disordered" evidence="10">
    <location>
        <begin position="107"/>
        <end position="126"/>
    </location>
</feature>
<evidence type="ECO:0000256" key="7">
    <source>
        <dbReference type="ARBA" id="ARBA00033194"/>
    </source>
</evidence>
<evidence type="ECO:0000313" key="12">
    <source>
        <dbReference type="EMBL" id="KAH7118109.1"/>
    </source>
</evidence>
<dbReference type="GO" id="GO:0004674">
    <property type="term" value="F:protein serine/threonine kinase activity"/>
    <property type="evidence" value="ECO:0007669"/>
    <property type="project" value="UniProtKB-EC"/>
</dbReference>
<feature type="domain" description="Protein kinase" evidence="11">
    <location>
        <begin position="1"/>
        <end position="147"/>
    </location>
</feature>
<protein>
    <recommendedName>
        <fullName evidence="5">EKC/KEOPS complex subunit BUD32</fullName>
        <ecNumber evidence="3">2.7.11.1</ecNumber>
    </recommendedName>
    <alternativeName>
        <fullName evidence="6 7">Atypical Serine/threonine protein kinase BUD32</fullName>
    </alternativeName>
    <alternativeName>
        <fullName evidence="4">EKC/KEOPS complex subunit bud32</fullName>
    </alternativeName>
</protein>
<dbReference type="InterPro" id="IPR000719">
    <property type="entry name" value="Prot_kinase_dom"/>
</dbReference>
<dbReference type="PROSITE" id="PS50011">
    <property type="entry name" value="PROTEIN_KINASE_DOM"/>
    <property type="match status" value="1"/>
</dbReference>
<evidence type="ECO:0000256" key="1">
    <source>
        <dbReference type="ARBA" id="ARBA00003747"/>
    </source>
</evidence>
<comment type="function">
    <text evidence="1">Component of the EKC/KEOPS complex that is required for the formation of a threonylcarbamoyl group on adenosine at position 37 (t(6)A37) in tRNAs that read codons beginning with adenine. The complex is probably involved in the transfer of the threonylcarbamoyl moiety of threonylcarbamoyl-AMP (TC-AMP) to the N6 group of A37. BUD32 has ATPase activity in the context of the EKC/KEOPS complex and likely plays a supporting role to the catalytic subunit KAE1. The EKC/KEOPS complex also promotes both telomere uncapping and telomere elongation. The complex is required for efficient recruitment of transcriptional coactivators.</text>
</comment>
<reference evidence="12" key="1">
    <citation type="journal article" date="2021" name="Nat. Commun.">
        <title>Genetic determinants of endophytism in the Arabidopsis root mycobiome.</title>
        <authorList>
            <person name="Mesny F."/>
            <person name="Miyauchi S."/>
            <person name="Thiergart T."/>
            <person name="Pickel B."/>
            <person name="Atanasova L."/>
            <person name="Karlsson M."/>
            <person name="Huettel B."/>
            <person name="Barry K.W."/>
            <person name="Haridas S."/>
            <person name="Chen C."/>
            <person name="Bauer D."/>
            <person name="Andreopoulos W."/>
            <person name="Pangilinan J."/>
            <person name="LaButti K."/>
            <person name="Riley R."/>
            <person name="Lipzen A."/>
            <person name="Clum A."/>
            <person name="Drula E."/>
            <person name="Henrissat B."/>
            <person name="Kohler A."/>
            <person name="Grigoriev I.V."/>
            <person name="Martin F.M."/>
            <person name="Hacquard S."/>
        </authorList>
    </citation>
    <scope>NUCLEOTIDE SEQUENCE</scope>
    <source>
        <strain evidence="12">MPI-CAGE-AT-0021</strain>
    </source>
</reference>
<evidence type="ECO:0000256" key="6">
    <source>
        <dbReference type="ARBA" id="ARBA00030980"/>
    </source>
</evidence>
<dbReference type="OrthoDB" id="8905873at2759"/>
<comment type="subunit">
    <text evidence="2">Component of the EKC/KEOPS complex composed of at least BUD32, CGI121, GON7, KAE1 and PCC1; the whole complex dimerizes.</text>
</comment>
<evidence type="ECO:0000256" key="2">
    <source>
        <dbReference type="ARBA" id="ARBA00011534"/>
    </source>
</evidence>
<dbReference type="EMBL" id="JAGMUU010000033">
    <property type="protein sequence ID" value="KAH7118109.1"/>
    <property type="molecule type" value="Genomic_DNA"/>
</dbReference>
<feature type="compositionally biased region" description="Basic and acidic residues" evidence="10">
    <location>
        <begin position="107"/>
        <end position="119"/>
    </location>
</feature>
<evidence type="ECO:0000256" key="5">
    <source>
        <dbReference type="ARBA" id="ARBA00019973"/>
    </source>
</evidence>
<evidence type="ECO:0000256" key="4">
    <source>
        <dbReference type="ARBA" id="ARBA00013948"/>
    </source>
</evidence>
<comment type="catalytic activity">
    <reaction evidence="9">
        <text>L-seryl-[protein] + ATP = O-phospho-L-seryl-[protein] + ADP + H(+)</text>
        <dbReference type="Rhea" id="RHEA:17989"/>
        <dbReference type="Rhea" id="RHEA-COMP:9863"/>
        <dbReference type="Rhea" id="RHEA-COMP:11604"/>
        <dbReference type="ChEBI" id="CHEBI:15378"/>
        <dbReference type="ChEBI" id="CHEBI:29999"/>
        <dbReference type="ChEBI" id="CHEBI:30616"/>
        <dbReference type="ChEBI" id="CHEBI:83421"/>
        <dbReference type="ChEBI" id="CHEBI:456216"/>
        <dbReference type="EC" id="2.7.11.1"/>
    </reaction>
</comment>
<name>A0A9P9DFR1_9HYPO</name>
<dbReference type="InterPro" id="IPR008266">
    <property type="entry name" value="Tyr_kinase_AS"/>
</dbReference>
<dbReference type="GO" id="GO:0005524">
    <property type="term" value="F:ATP binding"/>
    <property type="evidence" value="ECO:0007669"/>
    <property type="project" value="InterPro"/>
</dbReference>
<dbReference type="Pfam" id="PF06293">
    <property type="entry name" value="Kdo"/>
    <property type="match status" value="1"/>
</dbReference>
<dbReference type="AlphaFoldDB" id="A0A9P9DFR1"/>
<accession>A0A9P9DFR1</accession>
<dbReference type="Proteomes" id="UP000717696">
    <property type="component" value="Unassembled WGS sequence"/>
</dbReference>
<evidence type="ECO:0000259" key="11">
    <source>
        <dbReference type="PROSITE" id="PS50011"/>
    </source>
</evidence>
<gene>
    <name evidence="12" type="ORF">B0J13DRAFT_590195</name>
</gene>
<sequence>MNKIYYYDYRVYVVYMMFLSWGGYCIDPIETVDGEGRRLLEDKAVRSLRTMHQEGVVHKDVRVANMLFNPETNGVMIIDFERSSLLRPPRRPLAQLVPNKRAWKQETMDVKKAARDSRNRSRSSRGFPEDILMAKTAFLDGKMRRKL</sequence>
<proteinExistence type="predicted"/>
<dbReference type="Gene3D" id="1.10.510.10">
    <property type="entry name" value="Transferase(Phosphotransferase) domain 1"/>
    <property type="match status" value="1"/>
</dbReference>
<evidence type="ECO:0000256" key="10">
    <source>
        <dbReference type="SAM" id="MobiDB-lite"/>
    </source>
</evidence>
<comment type="caution">
    <text evidence="12">The sequence shown here is derived from an EMBL/GenBank/DDBJ whole genome shotgun (WGS) entry which is preliminary data.</text>
</comment>
<organism evidence="12 13">
    <name type="scientific">Dactylonectria estremocensis</name>
    <dbReference type="NCBI Taxonomy" id="1079267"/>
    <lineage>
        <taxon>Eukaryota</taxon>
        <taxon>Fungi</taxon>
        <taxon>Dikarya</taxon>
        <taxon>Ascomycota</taxon>
        <taxon>Pezizomycotina</taxon>
        <taxon>Sordariomycetes</taxon>
        <taxon>Hypocreomycetidae</taxon>
        <taxon>Hypocreales</taxon>
        <taxon>Nectriaceae</taxon>
        <taxon>Dactylonectria</taxon>
    </lineage>
</organism>
<keyword evidence="13" id="KW-1185">Reference proteome</keyword>
<evidence type="ECO:0000256" key="3">
    <source>
        <dbReference type="ARBA" id="ARBA00012513"/>
    </source>
</evidence>
<dbReference type="InterPro" id="IPR011009">
    <property type="entry name" value="Kinase-like_dom_sf"/>
</dbReference>
<dbReference type="EC" id="2.7.11.1" evidence="3"/>
<comment type="catalytic activity">
    <reaction evidence="8">
        <text>L-threonyl-[protein] + ATP = O-phospho-L-threonyl-[protein] + ADP + H(+)</text>
        <dbReference type="Rhea" id="RHEA:46608"/>
        <dbReference type="Rhea" id="RHEA-COMP:11060"/>
        <dbReference type="Rhea" id="RHEA-COMP:11605"/>
        <dbReference type="ChEBI" id="CHEBI:15378"/>
        <dbReference type="ChEBI" id="CHEBI:30013"/>
        <dbReference type="ChEBI" id="CHEBI:30616"/>
        <dbReference type="ChEBI" id="CHEBI:61977"/>
        <dbReference type="ChEBI" id="CHEBI:456216"/>
        <dbReference type="EC" id="2.7.11.1"/>
    </reaction>
</comment>